<feature type="region of interest" description="Disordered" evidence="1">
    <location>
        <begin position="116"/>
        <end position="162"/>
    </location>
</feature>
<reference evidence="3 4" key="1">
    <citation type="journal article" date="2015" name="Genome Biol. Evol.">
        <title>Phylogenomic analyses indicate that early fungi evolved digesting cell walls of algal ancestors of land plants.</title>
        <authorList>
            <person name="Chang Y."/>
            <person name="Wang S."/>
            <person name="Sekimoto S."/>
            <person name="Aerts A.L."/>
            <person name="Choi C."/>
            <person name="Clum A."/>
            <person name="LaButti K.M."/>
            <person name="Lindquist E.A."/>
            <person name="Yee Ngan C."/>
            <person name="Ohm R.A."/>
            <person name="Salamov A.A."/>
            <person name="Grigoriev I.V."/>
            <person name="Spatafora J.W."/>
            <person name="Berbee M.L."/>
        </authorList>
    </citation>
    <scope>NUCLEOTIDE SEQUENCE [LARGE SCALE GENOMIC DNA]</scope>
    <source>
        <strain evidence="3 4">JEL478</strain>
    </source>
</reference>
<evidence type="ECO:0000256" key="2">
    <source>
        <dbReference type="SAM" id="Phobius"/>
    </source>
</evidence>
<name>A0A138ZZP9_GONPJ</name>
<feature type="transmembrane region" description="Helical" evidence="2">
    <location>
        <begin position="80"/>
        <end position="102"/>
    </location>
</feature>
<keyword evidence="2" id="KW-1133">Transmembrane helix</keyword>
<evidence type="ECO:0000256" key="1">
    <source>
        <dbReference type="SAM" id="MobiDB-lite"/>
    </source>
</evidence>
<evidence type="ECO:0000313" key="4">
    <source>
        <dbReference type="Proteomes" id="UP000070544"/>
    </source>
</evidence>
<sequence>MSSNKALLGGRPTSSQRGSSRQNYLPLSAIHNDSNQTNVPQLHTASSALMLTGTSGLLENAVDLHLKEKREAESRRRQRLRVGFGTIGIVALWVFLGTLGYLSTRKTNALVPGDVEPAQGSGGGSVIAQPKPTDEKQKFDLGSLDPSPAEVGGAQPSASPAVVDYAPNPSVVGAGVFPSSLGKRDEKPEGEMIAVKPTATPLEHVPLDEVLFGPSSHVVY</sequence>
<accession>A0A138ZZP9</accession>
<evidence type="ECO:0000313" key="3">
    <source>
        <dbReference type="EMBL" id="KXS09613.1"/>
    </source>
</evidence>
<protein>
    <submittedName>
        <fullName evidence="3">Uncharacterized protein</fullName>
    </submittedName>
</protein>
<dbReference type="AlphaFoldDB" id="A0A138ZZP9"/>
<feature type="compositionally biased region" description="Polar residues" evidence="1">
    <location>
        <begin position="12"/>
        <end position="21"/>
    </location>
</feature>
<gene>
    <name evidence="3" type="ORF">M427DRAFT_160426</name>
</gene>
<keyword evidence="2" id="KW-0812">Transmembrane</keyword>
<feature type="region of interest" description="Disordered" evidence="1">
    <location>
        <begin position="1"/>
        <end position="21"/>
    </location>
</feature>
<organism evidence="3 4">
    <name type="scientific">Gonapodya prolifera (strain JEL478)</name>
    <name type="common">Monoblepharis prolifera</name>
    <dbReference type="NCBI Taxonomy" id="1344416"/>
    <lineage>
        <taxon>Eukaryota</taxon>
        <taxon>Fungi</taxon>
        <taxon>Fungi incertae sedis</taxon>
        <taxon>Chytridiomycota</taxon>
        <taxon>Chytridiomycota incertae sedis</taxon>
        <taxon>Monoblepharidomycetes</taxon>
        <taxon>Monoblepharidales</taxon>
        <taxon>Gonapodyaceae</taxon>
        <taxon>Gonapodya</taxon>
    </lineage>
</organism>
<keyword evidence="4" id="KW-1185">Reference proteome</keyword>
<dbReference type="EMBL" id="KQ965857">
    <property type="protein sequence ID" value="KXS09613.1"/>
    <property type="molecule type" value="Genomic_DNA"/>
</dbReference>
<dbReference type="Proteomes" id="UP000070544">
    <property type="component" value="Unassembled WGS sequence"/>
</dbReference>
<proteinExistence type="predicted"/>
<keyword evidence="2" id="KW-0472">Membrane</keyword>